<proteinExistence type="predicted"/>
<sequence length="236" mass="26761">MDEKIASLEAEISGVKTSLAAMERNQEKLIALFEKSLGKKVTTEEERVADEATRAVGEASVHRNTQASNNQLEGEALAEFRRSVKKVELPTFDGEDPAGWISRAEVYFRVQDTRPEVKVNLAQLCMEGPTIHFFNSLMNEHEDLSWDRLKEALLERYGGHGEGDVYEQLTELRQKGTVDEYITDFEYLTAQIPKLPEKQFLGYFLHGLKEEIRGKVRSLTVVGDLTRSKVLQVART</sequence>
<dbReference type="Proteomes" id="UP000265520">
    <property type="component" value="Unassembled WGS sequence"/>
</dbReference>
<evidence type="ECO:0000313" key="2">
    <source>
        <dbReference type="EMBL" id="MCI11138.1"/>
    </source>
</evidence>
<protein>
    <submittedName>
        <fullName evidence="2">Retrotransposon gag protein</fullName>
    </submittedName>
</protein>
<dbReference type="InterPro" id="IPR005162">
    <property type="entry name" value="Retrotrans_gag_dom"/>
</dbReference>
<comment type="caution">
    <text evidence="2">The sequence shown here is derived from an EMBL/GenBank/DDBJ whole genome shotgun (WGS) entry which is preliminary data.</text>
</comment>
<dbReference type="PANTHER" id="PTHR33223:SF6">
    <property type="entry name" value="CCHC-TYPE DOMAIN-CONTAINING PROTEIN"/>
    <property type="match status" value="1"/>
</dbReference>
<dbReference type="AlphaFoldDB" id="A0A392PGD1"/>
<dbReference type="PANTHER" id="PTHR33223">
    <property type="entry name" value="CCHC-TYPE DOMAIN-CONTAINING PROTEIN"/>
    <property type="match status" value="1"/>
</dbReference>
<evidence type="ECO:0000313" key="3">
    <source>
        <dbReference type="Proteomes" id="UP000265520"/>
    </source>
</evidence>
<feature type="domain" description="Retrotransposon gag" evidence="1">
    <location>
        <begin position="121"/>
        <end position="210"/>
    </location>
</feature>
<dbReference type="EMBL" id="LXQA010078990">
    <property type="protein sequence ID" value="MCI11138.1"/>
    <property type="molecule type" value="Genomic_DNA"/>
</dbReference>
<organism evidence="2 3">
    <name type="scientific">Trifolium medium</name>
    <dbReference type="NCBI Taxonomy" id="97028"/>
    <lineage>
        <taxon>Eukaryota</taxon>
        <taxon>Viridiplantae</taxon>
        <taxon>Streptophyta</taxon>
        <taxon>Embryophyta</taxon>
        <taxon>Tracheophyta</taxon>
        <taxon>Spermatophyta</taxon>
        <taxon>Magnoliopsida</taxon>
        <taxon>eudicotyledons</taxon>
        <taxon>Gunneridae</taxon>
        <taxon>Pentapetalae</taxon>
        <taxon>rosids</taxon>
        <taxon>fabids</taxon>
        <taxon>Fabales</taxon>
        <taxon>Fabaceae</taxon>
        <taxon>Papilionoideae</taxon>
        <taxon>50 kb inversion clade</taxon>
        <taxon>NPAAA clade</taxon>
        <taxon>Hologalegina</taxon>
        <taxon>IRL clade</taxon>
        <taxon>Trifolieae</taxon>
        <taxon>Trifolium</taxon>
    </lineage>
</organism>
<dbReference type="Pfam" id="PF03732">
    <property type="entry name" value="Retrotrans_gag"/>
    <property type="match status" value="1"/>
</dbReference>
<feature type="non-terminal residue" evidence="2">
    <location>
        <position position="236"/>
    </location>
</feature>
<accession>A0A392PGD1</accession>
<name>A0A392PGD1_9FABA</name>
<keyword evidence="3" id="KW-1185">Reference proteome</keyword>
<evidence type="ECO:0000259" key="1">
    <source>
        <dbReference type="Pfam" id="PF03732"/>
    </source>
</evidence>
<reference evidence="2 3" key="1">
    <citation type="journal article" date="2018" name="Front. Plant Sci.">
        <title>Red Clover (Trifolium pratense) and Zigzag Clover (T. medium) - A Picture of Genomic Similarities and Differences.</title>
        <authorList>
            <person name="Dluhosova J."/>
            <person name="Istvanek J."/>
            <person name="Nedelnik J."/>
            <person name="Repkova J."/>
        </authorList>
    </citation>
    <scope>NUCLEOTIDE SEQUENCE [LARGE SCALE GENOMIC DNA]</scope>
    <source>
        <strain evidence="3">cv. 10/8</strain>
        <tissue evidence="2">Leaf</tissue>
    </source>
</reference>